<reference evidence="2" key="1">
    <citation type="submission" date="2019-12" db="EMBL/GenBank/DDBJ databases">
        <title>High-Quality draft genome sequences of three cyanobacteria isolated from the limestone walls of the Old Cathedral of Coimbra.</title>
        <authorList>
            <person name="Tiago I."/>
            <person name="Soares F."/>
            <person name="Portugal A."/>
        </authorList>
    </citation>
    <scope>NUCLEOTIDE SEQUENCE</scope>
    <source>
        <strain evidence="2">A</strain>
    </source>
</reference>
<organism evidence="2 3">
    <name type="scientific">Myxacorys almedinensis A</name>
    <dbReference type="NCBI Taxonomy" id="2690445"/>
    <lineage>
        <taxon>Bacteria</taxon>
        <taxon>Bacillati</taxon>
        <taxon>Cyanobacteriota</taxon>
        <taxon>Cyanophyceae</taxon>
        <taxon>Leptolyngbyales</taxon>
        <taxon>Leptolyngbyaceae</taxon>
        <taxon>Myxacorys</taxon>
        <taxon>Myxacorys almedinensis</taxon>
    </lineage>
</organism>
<dbReference type="InterPro" id="IPR040837">
    <property type="entry name" value="Bact_RF_family7"/>
</dbReference>
<name>A0A8J7Z6K5_9CYAN</name>
<proteinExistence type="predicted"/>
<evidence type="ECO:0000256" key="1">
    <source>
        <dbReference type="SAM" id="MobiDB-lite"/>
    </source>
</evidence>
<dbReference type="EMBL" id="WVIE01000008">
    <property type="protein sequence ID" value="NDJ17368.1"/>
    <property type="molecule type" value="Genomic_DNA"/>
</dbReference>
<feature type="region of interest" description="Disordered" evidence="1">
    <location>
        <begin position="185"/>
        <end position="211"/>
    </location>
</feature>
<accession>A0A8J7Z6K5</accession>
<dbReference type="RefSeq" id="WP_162422888.1">
    <property type="nucleotide sequence ID" value="NZ_WVIE01000008.1"/>
</dbReference>
<sequence>MNLFSTDELTVLTTESETTCVSIYSPMERLGVETQQNPIRFKNLIRQAEERLIAGGLRGQAARDLLEPALQLDNYEFWQHQQTGLAIFLSPNLFRYYRLPIDVPELVVVNDAKNDTEGGALCNRFHVKPLLPLLSGDGQFYILALSQNQIRLFQGTRFSVGEIELEDMPTSMAEALRFDDPEKSLQFHTGTPPSGSGGSRAAIFHGQGAGEDDQNENLIRYFRQVNDGLQTFLKNQRSPLILAGVEYLFPLYRQANTYSYVLEDGIPGNPETLTAEELQQSAWAIVQPYFEQTQQEVISQYEALTETTGQTASEVQTVVSAAYYHQVEALFVPVGQQQWGRFNPETGEVKMHSASEPGNEDLLDFAALHTLLNGGTVYAVEPDKVPGNKPIAAVLRY</sequence>
<gene>
    <name evidence="2" type="ORF">GS601_08705</name>
</gene>
<dbReference type="AlphaFoldDB" id="A0A8J7Z6K5"/>
<evidence type="ECO:0000313" key="2">
    <source>
        <dbReference type="EMBL" id="NDJ17368.1"/>
    </source>
</evidence>
<keyword evidence="3" id="KW-1185">Reference proteome</keyword>
<protein>
    <submittedName>
        <fullName evidence="2">Uncharacterized protein</fullName>
    </submittedName>
</protein>
<dbReference type="Proteomes" id="UP000646053">
    <property type="component" value="Unassembled WGS sequence"/>
</dbReference>
<evidence type="ECO:0000313" key="3">
    <source>
        <dbReference type="Proteomes" id="UP000646053"/>
    </source>
</evidence>
<comment type="caution">
    <text evidence="2">The sequence shown here is derived from an EMBL/GenBank/DDBJ whole genome shotgun (WGS) entry which is preliminary data.</text>
</comment>
<dbReference type="Pfam" id="PF18849">
    <property type="entry name" value="baeRF_family7"/>
    <property type="match status" value="1"/>
</dbReference>